<protein>
    <submittedName>
        <fullName evidence="1">Cell surface protein</fullName>
    </submittedName>
</protein>
<comment type="caution">
    <text evidence="1">The sequence shown here is derived from an EMBL/GenBank/DDBJ whole genome shotgun (WGS) entry which is preliminary data.</text>
</comment>
<organism evidence="1 2">
    <name type="scientific">Streptomyces lydicamycinicus</name>
    <dbReference type="NCBI Taxonomy" id="1546107"/>
    <lineage>
        <taxon>Bacteria</taxon>
        <taxon>Bacillati</taxon>
        <taxon>Actinomycetota</taxon>
        <taxon>Actinomycetes</taxon>
        <taxon>Kitasatosporales</taxon>
        <taxon>Streptomycetaceae</taxon>
        <taxon>Streptomyces</taxon>
    </lineage>
</organism>
<evidence type="ECO:0000313" key="2">
    <source>
        <dbReference type="Proteomes" id="UP000048965"/>
    </source>
</evidence>
<dbReference type="AlphaFoldDB" id="A0A0P4RFA2"/>
<reference evidence="1 2" key="2">
    <citation type="journal article" date="2015" name="Stand. Genomic Sci.">
        <title>Draft genome sequence of marine-derived Streptomyces sp. TP-A0598, a producer of anti-MRSA antibiotic lydicamycins.</title>
        <authorList>
            <person name="Komaki H."/>
            <person name="Ichikawa N."/>
            <person name="Hosoyama A."/>
            <person name="Fujita N."/>
            <person name="Igarashi Y."/>
        </authorList>
    </citation>
    <scope>NUCLEOTIDE SEQUENCE [LARGE SCALE GENOMIC DNA]</scope>
    <source>
        <strain evidence="1 2">NBRC 110027</strain>
    </source>
</reference>
<proteinExistence type="predicted"/>
<accession>A0A0P4RFA2</accession>
<sequence length="66" mass="6774">MRGRTAVAGQVEADDPPVAGQLRDLPVPHMPCGTQSGTQDEYGGIVGAVDPVLQGLLTHPATLPTL</sequence>
<name>A0A0P4RFA2_9ACTN</name>
<evidence type="ECO:0000313" key="1">
    <source>
        <dbReference type="EMBL" id="GAO12398.1"/>
    </source>
</evidence>
<dbReference type="EMBL" id="BBNO01000010">
    <property type="protein sequence ID" value="GAO12398.1"/>
    <property type="molecule type" value="Genomic_DNA"/>
</dbReference>
<dbReference type="Proteomes" id="UP000048965">
    <property type="component" value="Unassembled WGS sequence"/>
</dbReference>
<reference evidence="2" key="1">
    <citation type="submission" date="2014-09" db="EMBL/GenBank/DDBJ databases">
        <title>Whole genome shotgun sequence of Streptomyces sp. NBRC 110027.</title>
        <authorList>
            <person name="Komaki H."/>
            <person name="Ichikawa N."/>
            <person name="Katano-Makiyama Y."/>
            <person name="Hosoyama A."/>
            <person name="Hashimoto M."/>
            <person name="Uohara A."/>
            <person name="Kitahashi Y."/>
            <person name="Ohji S."/>
            <person name="Kimura A."/>
            <person name="Yamazoe A."/>
            <person name="Igarashi Y."/>
            <person name="Fujita N."/>
        </authorList>
    </citation>
    <scope>NUCLEOTIDE SEQUENCE [LARGE SCALE GENOMIC DNA]</scope>
    <source>
        <strain evidence="2">NBRC 110027</strain>
    </source>
</reference>
<gene>
    <name evidence="1" type="ORF">TPA0598_10_03680</name>
</gene>
<keyword evidence="2" id="KW-1185">Reference proteome</keyword>